<dbReference type="OrthoDB" id="537467at2759"/>
<comment type="caution">
    <text evidence="2">The sequence shown here is derived from an EMBL/GenBank/DDBJ whole genome shotgun (WGS) entry which is preliminary data.</text>
</comment>
<feature type="region of interest" description="Disordered" evidence="1">
    <location>
        <begin position="166"/>
        <end position="244"/>
    </location>
</feature>
<dbReference type="Proteomes" id="UP000193144">
    <property type="component" value="Unassembled WGS sequence"/>
</dbReference>
<evidence type="ECO:0000313" key="3">
    <source>
        <dbReference type="Proteomes" id="UP000193144"/>
    </source>
</evidence>
<proteinExistence type="predicted"/>
<evidence type="ECO:0000256" key="1">
    <source>
        <dbReference type="SAM" id="MobiDB-lite"/>
    </source>
</evidence>
<gene>
    <name evidence="2" type="ORF">BCR34DRAFT_480160</name>
</gene>
<reference evidence="2 3" key="1">
    <citation type="submission" date="2016-07" db="EMBL/GenBank/DDBJ databases">
        <title>Pervasive Adenine N6-methylation of Active Genes in Fungi.</title>
        <authorList>
            <consortium name="DOE Joint Genome Institute"/>
            <person name="Mondo S.J."/>
            <person name="Dannebaum R.O."/>
            <person name="Kuo R.C."/>
            <person name="Labutti K."/>
            <person name="Haridas S."/>
            <person name="Kuo A."/>
            <person name="Salamov A."/>
            <person name="Ahrendt S.R."/>
            <person name="Lipzen A."/>
            <person name="Sullivan W."/>
            <person name="Andreopoulos W.B."/>
            <person name="Clum A."/>
            <person name="Lindquist E."/>
            <person name="Daum C."/>
            <person name="Ramamoorthy G.K."/>
            <person name="Gryganskyi A."/>
            <person name="Culley D."/>
            <person name="Magnuson J.K."/>
            <person name="James T.Y."/>
            <person name="O'Malley M.A."/>
            <person name="Stajich J.E."/>
            <person name="Spatafora J.W."/>
            <person name="Visel A."/>
            <person name="Grigoriev I.V."/>
        </authorList>
    </citation>
    <scope>NUCLEOTIDE SEQUENCE [LARGE SCALE GENOMIC DNA]</scope>
    <source>
        <strain evidence="2 3">CBS 115471</strain>
    </source>
</reference>
<dbReference type="EMBL" id="MCFA01000036">
    <property type="protein sequence ID" value="ORY14035.1"/>
    <property type="molecule type" value="Genomic_DNA"/>
</dbReference>
<accession>A0A1Y1ZW99</accession>
<protein>
    <submittedName>
        <fullName evidence="2">Uncharacterized protein</fullName>
    </submittedName>
</protein>
<organism evidence="2 3">
    <name type="scientific">Clohesyomyces aquaticus</name>
    <dbReference type="NCBI Taxonomy" id="1231657"/>
    <lineage>
        <taxon>Eukaryota</taxon>
        <taxon>Fungi</taxon>
        <taxon>Dikarya</taxon>
        <taxon>Ascomycota</taxon>
        <taxon>Pezizomycotina</taxon>
        <taxon>Dothideomycetes</taxon>
        <taxon>Pleosporomycetidae</taxon>
        <taxon>Pleosporales</taxon>
        <taxon>Lindgomycetaceae</taxon>
        <taxon>Clohesyomyces</taxon>
    </lineage>
</organism>
<sequence>MSWMDSWSRPGKHAATPLPLYLTQGDSTPYCHSCGRAISARKSQAAQPVKYCSSRCRSQKPRTIDRRIEDVFAALLEGQVPKQASAPDSSTADTTPTVAAVKDKIRGSTTTREKKKAKGDPRTIVSCEEVETLVFGPRHEPDKVFGRKKNRASRAVRDEGEWKSVDMVSDPEPVSDRETGGDGDEADHLNSEYRHGAGKVRPPQSQRDVNASVGGEKGWAERSEETEEMREKRLQGQKRAEEKEMVRRAARRGVVFGFVVTAHDGRKKCEAVMNGVVVEPSFAKGDWGIRWREK</sequence>
<feature type="compositionally biased region" description="Basic and acidic residues" evidence="1">
    <location>
        <begin position="174"/>
        <end position="195"/>
    </location>
</feature>
<evidence type="ECO:0000313" key="2">
    <source>
        <dbReference type="EMBL" id="ORY14035.1"/>
    </source>
</evidence>
<feature type="compositionally biased region" description="Basic and acidic residues" evidence="1">
    <location>
        <begin position="218"/>
        <end position="244"/>
    </location>
</feature>
<dbReference type="AlphaFoldDB" id="A0A1Y1ZW99"/>
<keyword evidence="3" id="KW-1185">Reference proteome</keyword>
<name>A0A1Y1ZW99_9PLEO</name>